<dbReference type="AlphaFoldDB" id="A0AA38LLP3"/>
<evidence type="ECO:0000313" key="2">
    <source>
        <dbReference type="EMBL" id="KAH9328386.1"/>
    </source>
</evidence>
<protein>
    <submittedName>
        <fullName evidence="2">Uncharacterized protein</fullName>
    </submittedName>
</protein>
<keyword evidence="3" id="KW-1185">Reference proteome</keyword>
<name>A0AA38LLP3_TAXCH</name>
<organism evidence="2 3">
    <name type="scientific">Taxus chinensis</name>
    <name type="common">Chinese yew</name>
    <name type="synonym">Taxus wallichiana var. chinensis</name>
    <dbReference type="NCBI Taxonomy" id="29808"/>
    <lineage>
        <taxon>Eukaryota</taxon>
        <taxon>Viridiplantae</taxon>
        <taxon>Streptophyta</taxon>
        <taxon>Embryophyta</taxon>
        <taxon>Tracheophyta</taxon>
        <taxon>Spermatophyta</taxon>
        <taxon>Pinopsida</taxon>
        <taxon>Pinidae</taxon>
        <taxon>Conifers II</taxon>
        <taxon>Cupressales</taxon>
        <taxon>Taxaceae</taxon>
        <taxon>Taxus</taxon>
    </lineage>
</organism>
<dbReference type="EMBL" id="JAHRHJ020000001">
    <property type="protein sequence ID" value="KAH9328386.1"/>
    <property type="molecule type" value="Genomic_DNA"/>
</dbReference>
<feature type="non-terminal residue" evidence="2">
    <location>
        <position position="141"/>
    </location>
</feature>
<gene>
    <name evidence="2" type="ORF">KI387_000494</name>
</gene>
<proteinExistence type="predicted"/>
<reference evidence="2 3" key="1">
    <citation type="journal article" date="2021" name="Nat. Plants">
        <title>The Taxus genome provides insights into paclitaxel biosynthesis.</title>
        <authorList>
            <person name="Xiong X."/>
            <person name="Gou J."/>
            <person name="Liao Q."/>
            <person name="Li Y."/>
            <person name="Zhou Q."/>
            <person name="Bi G."/>
            <person name="Li C."/>
            <person name="Du R."/>
            <person name="Wang X."/>
            <person name="Sun T."/>
            <person name="Guo L."/>
            <person name="Liang H."/>
            <person name="Lu P."/>
            <person name="Wu Y."/>
            <person name="Zhang Z."/>
            <person name="Ro D.K."/>
            <person name="Shang Y."/>
            <person name="Huang S."/>
            <person name="Yan J."/>
        </authorList>
    </citation>
    <scope>NUCLEOTIDE SEQUENCE [LARGE SCALE GENOMIC DNA]</scope>
    <source>
        <strain evidence="2">Ta-2019</strain>
    </source>
</reference>
<accession>A0AA38LLP3</accession>
<evidence type="ECO:0000313" key="3">
    <source>
        <dbReference type="Proteomes" id="UP000824469"/>
    </source>
</evidence>
<feature type="non-terminal residue" evidence="2">
    <location>
        <position position="1"/>
    </location>
</feature>
<feature type="coiled-coil region" evidence="1">
    <location>
        <begin position="88"/>
        <end position="122"/>
    </location>
</feature>
<dbReference type="Proteomes" id="UP000824469">
    <property type="component" value="Unassembled WGS sequence"/>
</dbReference>
<evidence type="ECO:0000256" key="1">
    <source>
        <dbReference type="SAM" id="Coils"/>
    </source>
</evidence>
<sequence length="141" mass="16293">DIPMDHRPYRRIDAEAPFSPPRPTLPEGLEEIVADRKVMDAGATVCYRLWWAVELRSTHERADHPDIAVITMERDLLQGLVHQLQTQVNETTGLLEATQSRVERVEERVLHARGQIRMLQDRLVDQWEELIAVVPLSTERP</sequence>
<keyword evidence="1" id="KW-0175">Coiled coil</keyword>
<comment type="caution">
    <text evidence="2">The sequence shown here is derived from an EMBL/GenBank/DDBJ whole genome shotgun (WGS) entry which is preliminary data.</text>
</comment>